<reference evidence="3 4" key="1">
    <citation type="journal article" date="2021" name="Nat. Commun.">
        <title>Incipient diploidization of the medicinal plant Perilla within 10,000 years.</title>
        <authorList>
            <person name="Zhang Y."/>
            <person name="Shen Q."/>
            <person name="Leng L."/>
            <person name="Zhang D."/>
            <person name="Chen S."/>
            <person name="Shi Y."/>
            <person name="Ning Z."/>
            <person name="Chen S."/>
        </authorList>
    </citation>
    <scope>NUCLEOTIDE SEQUENCE [LARGE SCALE GENOMIC DNA]</scope>
    <source>
        <strain evidence="4">cv. PC099</strain>
    </source>
</reference>
<keyword evidence="4" id="KW-1185">Reference proteome</keyword>
<proteinExistence type="predicted"/>
<gene>
    <name evidence="3" type="ORF">C2S53_003264</name>
</gene>
<feature type="domain" description="Gelsolin-like" evidence="2">
    <location>
        <begin position="28"/>
        <end position="111"/>
    </location>
</feature>
<sequence>MSISMKDLDPALQGAGQKAGIEIWRIENFQPVPVPQSSHGKFFTGDSYVILKTTALKSGALRHDIHYWLGKDTSQDEAGTAAIKTVELDAALSGRAVQYREVQGHETEKFLSYFKPCIIPQQGGISSGFKHVKDEEHQNRLYVPFARSSLNHDDIFVLDTKSKIFQFNGSNSSIQERAKALEVVQYIKDTYHDGKCEIAAVEDGKLMADAATGEFWSIFGGFAPLPRKVYTSQPKSTGVVPSKLF</sequence>
<dbReference type="GO" id="GO:0051014">
    <property type="term" value="P:actin filament severing"/>
    <property type="evidence" value="ECO:0007669"/>
    <property type="project" value="TreeGrafter"/>
</dbReference>
<dbReference type="Pfam" id="PF00626">
    <property type="entry name" value="Gelsolin"/>
    <property type="match status" value="2"/>
</dbReference>
<dbReference type="SMART" id="SM00262">
    <property type="entry name" value="GEL"/>
    <property type="match status" value="2"/>
</dbReference>
<dbReference type="AlphaFoldDB" id="A0AAD4IUJ4"/>
<dbReference type="CDD" id="cd11290">
    <property type="entry name" value="gelsolin_S1_like"/>
    <property type="match status" value="1"/>
</dbReference>
<evidence type="ECO:0000256" key="1">
    <source>
        <dbReference type="ARBA" id="ARBA00022737"/>
    </source>
</evidence>
<dbReference type="Proteomes" id="UP001190926">
    <property type="component" value="Unassembled WGS sequence"/>
</dbReference>
<organism evidence="3 4">
    <name type="scientific">Perilla frutescens var. hirtella</name>
    <name type="common">Perilla citriodora</name>
    <name type="synonym">Perilla setoyensis</name>
    <dbReference type="NCBI Taxonomy" id="608512"/>
    <lineage>
        <taxon>Eukaryota</taxon>
        <taxon>Viridiplantae</taxon>
        <taxon>Streptophyta</taxon>
        <taxon>Embryophyta</taxon>
        <taxon>Tracheophyta</taxon>
        <taxon>Spermatophyta</taxon>
        <taxon>Magnoliopsida</taxon>
        <taxon>eudicotyledons</taxon>
        <taxon>Gunneridae</taxon>
        <taxon>Pentapetalae</taxon>
        <taxon>asterids</taxon>
        <taxon>lamiids</taxon>
        <taxon>Lamiales</taxon>
        <taxon>Lamiaceae</taxon>
        <taxon>Nepetoideae</taxon>
        <taxon>Elsholtzieae</taxon>
        <taxon>Perilla</taxon>
    </lineage>
</organism>
<dbReference type="SUPFAM" id="SSF55753">
    <property type="entry name" value="Actin depolymerizing proteins"/>
    <property type="match status" value="2"/>
</dbReference>
<dbReference type="Gene3D" id="3.40.20.10">
    <property type="entry name" value="Severin"/>
    <property type="match status" value="2"/>
</dbReference>
<dbReference type="InterPro" id="IPR029006">
    <property type="entry name" value="ADF-H/Gelsolin-like_dom_sf"/>
</dbReference>
<evidence type="ECO:0000313" key="3">
    <source>
        <dbReference type="EMBL" id="KAH6821810.1"/>
    </source>
</evidence>
<accession>A0AAD4IUJ4</accession>
<dbReference type="InterPro" id="IPR007122">
    <property type="entry name" value="Villin/Gelsolin"/>
</dbReference>
<evidence type="ECO:0000259" key="2">
    <source>
        <dbReference type="Pfam" id="PF00626"/>
    </source>
</evidence>
<dbReference type="PANTHER" id="PTHR11977:SF138">
    <property type="entry name" value="VILLIN-4"/>
    <property type="match status" value="1"/>
</dbReference>
<protein>
    <submittedName>
        <fullName evidence="3">Actin filament bundling protein</fullName>
    </submittedName>
</protein>
<dbReference type="PANTHER" id="PTHR11977">
    <property type="entry name" value="VILLIN"/>
    <property type="match status" value="1"/>
</dbReference>
<dbReference type="FunFam" id="3.40.20.10:FF:000002">
    <property type="entry name" value="Gelsolin"/>
    <property type="match status" value="1"/>
</dbReference>
<dbReference type="PRINTS" id="PR00597">
    <property type="entry name" value="GELSOLIN"/>
</dbReference>
<name>A0AAD4IUJ4_PERFH</name>
<feature type="non-terminal residue" evidence="3">
    <location>
        <position position="245"/>
    </location>
</feature>
<keyword evidence="1" id="KW-0677">Repeat</keyword>
<dbReference type="GO" id="GO:0051015">
    <property type="term" value="F:actin filament binding"/>
    <property type="evidence" value="ECO:0007669"/>
    <property type="project" value="InterPro"/>
</dbReference>
<feature type="domain" description="Gelsolin-like" evidence="2">
    <location>
        <begin position="143"/>
        <end position="205"/>
    </location>
</feature>
<evidence type="ECO:0000313" key="4">
    <source>
        <dbReference type="Proteomes" id="UP001190926"/>
    </source>
</evidence>
<comment type="caution">
    <text evidence="3">The sequence shown here is derived from an EMBL/GenBank/DDBJ whole genome shotgun (WGS) entry which is preliminary data.</text>
</comment>
<dbReference type="InterPro" id="IPR007123">
    <property type="entry name" value="Gelsolin-like_dom"/>
</dbReference>
<dbReference type="EMBL" id="SDAM02001843">
    <property type="protein sequence ID" value="KAH6821810.1"/>
    <property type="molecule type" value="Genomic_DNA"/>
</dbReference>